<dbReference type="InParanoid" id="W4JNQ9"/>
<dbReference type="AlphaFoldDB" id="W4JNQ9"/>
<reference evidence="1 2" key="1">
    <citation type="journal article" date="2012" name="New Phytol.">
        <title>Insight into trade-off between wood decay and parasitism from the genome of a fungal forest pathogen.</title>
        <authorList>
            <person name="Olson A."/>
            <person name="Aerts A."/>
            <person name="Asiegbu F."/>
            <person name="Belbahri L."/>
            <person name="Bouzid O."/>
            <person name="Broberg A."/>
            <person name="Canback B."/>
            <person name="Coutinho P.M."/>
            <person name="Cullen D."/>
            <person name="Dalman K."/>
            <person name="Deflorio G."/>
            <person name="van Diepen L.T."/>
            <person name="Dunand C."/>
            <person name="Duplessis S."/>
            <person name="Durling M."/>
            <person name="Gonthier P."/>
            <person name="Grimwood J."/>
            <person name="Fossdal C.G."/>
            <person name="Hansson D."/>
            <person name="Henrissat B."/>
            <person name="Hietala A."/>
            <person name="Himmelstrand K."/>
            <person name="Hoffmeister D."/>
            <person name="Hogberg N."/>
            <person name="James T.Y."/>
            <person name="Karlsson M."/>
            <person name="Kohler A."/>
            <person name="Kues U."/>
            <person name="Lee Y.H."/>
            <person name="Lin Y.C."/>
            <person name="Lind M."/>
            <person name="Lindquist E."/>
            <person name="Lombard V."/>
            <person name="Lucas S."/>
            <person name="Lunden K."/>
            <person name="Morin E."/>
            <person name="Murat C."/>
            <person name="Park J."/>
            <person name="Raffaello T."/>
            <person name="Rouze P."/>
            <person name="Salamov A."/>
            <person name="Schmutz J."/>
            <person name="Solheim H."/>
            <person name="Stahlberg J."/>
            <person name="Velez H."/>
            <person name="de Vries R.P."/>
            <person name="Wiebenga A."/>
            <person name="Woodward S."/>
            <person name="Yakovlev I."/>
            <person name="Garbelotto M."/>
            <person name="Martin F."/>
            <person name="Grigoriev I.V."/>
            <person name="Stenlid J."/>
        </authorList>
    </citation>
    <scope>NUCLEOTIDE SEQUENCE [LARGE SCALE GENOMIC DNA]</scope>
    <source>
        <strain evidence="1 2">TC 32-1</strain>
    </source>
</reference>
<dbReference type="KEGG" id="hir:HETIRDRAFT_164724"/>
<protein>
    <submittedName>
        <fullName evidence="1">Uncharacterized protein</fullName>
    </submittedName>
</protein>
<dbReference type="GeneID" id="20667932"/>
<name>W4JNQ9_HETIT</name>
<gene>
    <name evidence="1" type="ORF">HETIRDRAFT_164724</name>
</gene>
<dbReference type="Proteomes" id="UP000030671">
    <property type="component" value="Unassembled WGS sequence"/>
</dbReference>
<accession>W4JNQ9</accession>
<sequence>MAIAISSICDVEQLKPAAYDPDCAPVHVVSHAKLPLASIQVESSTGRGYSL</sequence>
<proteinExistence type="predicted"/>
<evidence type="ECO:0000313" key="2">
    <source>
        <dbReference type="Proteomes" id="UP000030671"/>
    </source>
</evidence>
<evidence type="ECO:0000313" key="1">
    <source>
        <dbReference type="EMBL" id="ETW75119.1"/>
    </source>
</evidence>
<organism evidence="1 2">
    <name type="scientific">Heterobasidion irregulare (strain TC 32-1)</name>
    <dbReference type="NCBI Taxonomy" id="747525"/>
    <lineage>
        <taxon>Eukaryota</taxon>
        <taxon>Fungi</taxon>
        <taxon>Dikarya</taxon>
        <taxon>Basidiomycota</taxon>
        <taxon>Agaricomycotina</taxon>
        <taxon>Agaricomycetes</taxon>
        <taxon>Russulales</taxon>
        <taxon>Bondarzewiaceae</taxon>
        <taxon>Heterobasidion</taxon>
        <taxon>Heterobasidion annosum species complex</taxon>
    </lineage>
</organism>
<keyword evidence="2" id="KW-1185">Reference proteome</keyword>
<dbReference type="RefSeq" id="XP_009552571.1">
    <property type="nucleotide sequence ID" value="XM_009554276.1"/>
</dbReference>
<dbReference type="HOGENOM" id="CLU_3106647_0_0_1"/>
<dbReference type="EMBL" id="KI925466">
    <property type="protein sequence ID" value="ETW75119.1"/>
    <property type="molecule type" value="Genomic_DNA"/>
</dbReference>